<proteinExistence type="predicted"/>
<evidence type="ECO:0000256" key="1">
    <source>
        <dbReference type="SAM" id="MobiDB-lite"/>
    </source>
</evidence>
<keyword evidence="3" id="KW-1185">Reference proteome</keyword>
<comment type="caution">
    <text evidence="2">The sequence shown here is derived from an EMBL/GenBank/DDBJ whole genome shotgun (WGS) entry which is preliminary data.</text>
</comment>
<evidence type="ECO:0000313" key="2">
    <source>
        <dbReference type="EMBL" id="MQM22146.1"/>
    </source>
</evidence>
<organism evidence="2 3">
    <name type="scientific">Colocasia esculenta</name>
    <name type="common">Wild taro</name>
    <name type="synonym">Arum esculentum</name>
    <dbReference type="NCBI Taxonomy" id="4460"/>
    <lineage>
        <taxon>Eukaryota</taxon>
        <taxon>Viridiplantae</taxon>
        <taxon>Streptophyta</taxon>
        <taxon>Embryophyta</taxon>
        <taxon>Tracheophyta</taxon>
        <taxon>Spermatophyta</taxon>
        <taxon>Magnoliopsida</taxon>
        <taxon>Liliopsida</taxon>
        <taxon>Araceae</taxon>
        <taxon>Aroideae</taxon>
        <taxon>Colocasieae</taxon>
        <taxon>Colocasia</taxon>
    </lineage>
</organism>
<feature type="region of interest" description="Disordered" evidence="1">
    <location>
        <begin position="1"/>
        <end position="28"/>
    </location>
</feature>
<dbReference type="Proteomes" id="UP000652761">
    <property type="component" value="Unassembled WGS sequence"/>
</dbReference>
<accession>A0A843XS75</accession>
<name>A0A843XS75_COLES</name>
<dbReference type="AlphaFoldDB" id="A0A843XS75"/>
<evidence type="ECO:0000313" key="3">
    <source>
        <dbReference type="Proteomes" id="UP000652761"/>
    </source>
</evidence>
<sequence>MKDWPEIRKEPDHPWGSTRPSENTTARPVEILKTVSLMETTTLTRKGMKRRKSDPTYRQPLLLVRQKGRVSFLYLELEE</sequence>
<gene>
    <name evidence="2" type="ORF">Taro_055194</name>
</gene>
<protein>
    <submittedName>
        <fullName evidence="2">Uncharacterized protein</fullName>
    </submittedName>
</protein>
<feature type="compositionally biased region" description="Basic and acidic residues" evidence="1">
    <location>
        <begin position="1"/>
        <end position="13"/>
    </location>
</feature>
<reference evidence="2" key="1">
    <citation type="submission" date="2017-07" db="EMBL/GenBank/DDBJ databases">
        <title>Taro Niue Genome Assembly and Annotation.</title>
        <authorList>
            <person name="Atibalentja N."/>
            <person name="Keating K."/>
            <person name="Fields C.J."/>
        </authorList>
    </citation>
    <scope>NUCLEOTIDE SEQUENCE</scope>
    <source>
        <strain evidence="2">Niue_2</strain>
        <tissue evidence="2">Leaf</tissue>
    </source>
</reference>
<dbReference type="EMBL" id="NMUH01012228">
    <property type="protein sequence ID" value="MQM22146.1"/>
    <property type="molecule type" value="Genomic_DNA"/>
</dbReference>